<dbReference type="InterPro" id="IPR029045">
    <property type="entry name" value="ClpP/crotonase-like_dom_sf"/>
</dbReference>
<dbReference type="InterPro" id="IPR005151">
    <property type="entry name" value="Tail-specific_protease"/>
</dbReference>
<dbReference type="Proteomes" id="UP000008718">
    <property type="component" value="Chromosome"/>
</dbReference>
<evidence type="ECO:0000256" key="1">
    <source>
        <dbReference type="SAM" id="SignalP"/>
    </source>
</evidence>
<dbReference type="HOGENOM" id="CLU_035787_0_0_10"/>
<dbReference type="Gene3D" id="3.30.750.44">
    <property type="match status" value="1"/>
</dbReference>
<sequence length="534" mass="61657">MKRNALFLIFCMVLLTTNAKQQTIIHSNKKHIVMMINSGKNDWTIAPELKPEIYTMYSETVKFRTIRFITDIDSITFVVKLNKPVKLAIVLNNKDTAQVVIGLSNKIPSTLSNKDKIYALSSFWSETKYNFAFIDRLPFDLDSLYQSYIPKVLATHTDYDFYDQMELFAANLKDLHSEVFYRMKGIYSNYYPLSARYFGDSLYIVNVREDLAKQYPIGSQILRINDLPTQEYMKRNVENYVCSAYRPTVKEISASHLFGYGLSTKKITITYKTPDGRILTNTPPRNGKSVDRKYMGPKPKRWNKPVEVFWEKNKIARLAFNTFSPKDRLVKMFESIKDTLYTAKGIIIDLRANSGGDTSTGWYLLNYMIKDPYFLSYAWQTRINSGVKKANGNYVKENEDYYKNRAYQTFAADTIRIPDSFKRFNVPMVVLISEQTCSAAEDFLITIKERKDRPVFIGRPTMGSTGSPLVLDKFPENGVAKVCTRRVLFPYSLKPFNEGIMPDILVDYSLDEYLNSEVDKDVSIAVELLTKQIK</sequence>
<dbReference type="SMART" id="SM00245">
    <property type="entry name" value="TSPc"/>
    <property type="match status" value="1"/>
</dbReference>
<dbReference type="Pfam" id="PF03572">
    <property type="entry name" value="Peptidase_S41"/>
    <property type="match status" value="1"/>
</dbReference>
<dbReference type="STRING" id="694427.Palpr_2303"/>
<protein>
    <submittedName>
        <fullName evidence="3">Peptidase S41</fullName>
    </submittedName>
</protein>
<reference key="1">
    <citation type="submission" date="2010-11" db="EMBL/GenBank/DDBJ databases">
        <title>The complete genome of Paludibacter propionicigenes DSM 17365.</title>
        <authorList>
            <consortium name="US DOE Joint Genome Institute (JGI-PGF)"/>
            <person name="Lucas S."/>
            <person name="Copeland A."/>
            <person name="Lapidus A."/>
            <person name="Bruce D."/>
            <person name="Goodwin L."/>
            <person name="Pitluck S."/>
            <person name="Kyrpides N."/>
            <person name="Mavromatis K."/>
            <person name="Ivanova N."/>
            <person name="Munk A.C."/>
            <person name="Brettin T."/>
            <person name="Detter J.C."/>
            <person name="Han C."/>
            <person name="Tapia R."/>
            <person name="Land M."/>
            <person name="Hauser L."/>
            <person name="Markowitz V."/>
            <person name="Cheng J.-F."/>
            <person name="Hugenholtz P."/>
            <person name="Woyke T."/>
            <person name="Wu D."/>
            <person name="Gronow S."/>
            <person name="Wellnitz S."/>
            <person name="Brambilla E."/>
            <person name="Klenk H.-P."/>
            <person name="Eisen J.A."/>
        </authorList>
    </citation>
    <scope>NUCLEOTIDE SEQUENCE</scope>
    <source>
        <strain>WB4</strain>
    </source>
</reference>
<feature type="chain" id="PRO_5003187699" evidence="1">
    <location>
        <begin position="20"/>
        <end position="534"/>
    </location>
</feature>
<keyword evidence="4" id="KW-1185">Reference proteome</keyword>
<reference evidence="3 4" key="2">
    <citation type="journal article" date="2011" name="Stand. Genomic Sci.">
        <title>Complete genome sequence of Paludibacter propionicigenes type strain (WB4).</title>
        <authorList>
            <person name="Gronow S."/>
            <person name="Munk C."/>
            <person name="Lapidus A."/>
            <person name="Nolan M."/>
            <person name="Lucas S."/>
            <person name="Hammon N."/>
            <person name="Deshpande S."/>
            <person name="Cheng J.F."/>
            <person name="Tapia R."/>
            <person name="Han C."/>
            <person name="Goodwin L."/>
            <person name="Pitluck S."/>
            <person name="Liolios K."/>
            <person name="Ivanova N."/>
            <person name="Mavromatis K."/>
            <person name="Mikhailova N."/>
            <person name="Pati A."/>
            <person name="Chen A."/>
            <person name="Palaniappan K."/>
            <person name="Land M."/>
            <person name="Hauser L."/>
            <person name="Chang Y.J."/>
            <person name="Jeffries C.D."/>
            <person name="Brambilla E."/>
            <person name="Rohde M."/>
            <person name="Goker M."/>
            <person name="Detter J.C."/>
            <person name="Woyke T."/>
            <person name="Bristow J."/>
            <person name="Eisen J.A."/>
            <person name="Markowitz V."/>
            <person name="Hugenholtz P."/>
            <person name="Kyrpides N.C."/>
            <person name="Klenk H.P."/>
        </authorList>
    </citation>
    <scope>NUCLEOTIDE SEQUENCE [LARGE SCALE GENOMIC DNA]</scope>
    <source>
        <strain evidence="4">DSM 17365 / JCM 13257 / WB4</strain>
    </source>
</reference>
<keyword evidence="1" id="KW-0732">Signal</keyword>
<dbReference type="SUPFAM" id="SSF52096">
    <property type="entry name" value="ClpP/crotonase"/>
    <property type="match status" value="1"/>
</dbReference>
<dbReference type="Gene3D" id="3.90.226.10">
    <property type="entry name" value="2-enoyl-CoA Hydratase, Chain A, domain 1"/>
    <property type="match status" value="1"/>
</dbReference>
<accession>E4T6U5</accession>
<dbReference type="GO" id="GO:0006508">
    <property type="term" value="P:proteolysis"/>
    <property type="evidence" value="ECO:0007669"/>
    <property type="project" value="InterPro"/>
</dbReference>
<dbReference type="EMBL" id="CP002345">
    <property type="protein sequence ID" value="ADQ80439.1"/>
    <property type="molecule type" value="Genomic_DNA"/>
</dbReference>
<name>E4T6U5_PALPW</name>
<feature type="domain" description="Tail specific protease" evidence="2">
    <location>
        <begin position="289"/>
        <end position="507"/>
    </location>
</feature>
<proteinExistence type="predicted"/>
<gene>
    <name evidence="3" type="ordered locus">Palpr_2303</name>
</gene>
<dbReference type="AlphaFoldDB" id="E4T6U5"/>
<evidence type="ECO:0000313" key="3">
    <source>
        <dbReference type="EMBL" id="ADQ80439.1"/>
    </source>
</evidence>
<evidence type="ECO:0000313" key="4">
    <source>
        <dbReference type="Proteomes" id="UP000008718"/>
    </source>
</evidence>
<dbReference type="eggNOG" id="COG0793">
    <property type="taxonomic scope" value="Bacteria"/>
</dbReference>
<organism evidence="3 4">
    <name type="scientific">Paludibacter propionicigenes (strain DSM 17365 / JCM 13257 / WB4)</name>
    <dbReference type="NCBI Taxonomy" id="694427"/>
    <lineage>
        <taxon>Bacteria</taxon>
        <taxon>Pseudomonadati</taxon>
        <taxon>Bacteroidota</taxon>
        <taxon>Bacteroidia</taxon>
        <taxon>Bacteroidales</taxon>
        <taxon>Paludibacteraceae</taxon>
        <taxon>Paludibacter</taxon>
    </lineage>
</organism>
<dbReference type="KEGG" id="ppn:Palpr_2303"/>
<feature type="signal peptide" evidence="1">
    <location>
        <begin position="1"/>
        <end position="19"/>
    </location>
</feature>
<dbReference type="GO" id="GO:0008236">
    <property type="term" value="F:serine-type peptidase activity"/>
    <property type="evidence" value="ECO:0007669"/>
    <property type="project" value="InterPro"/>
</dbReference>
<evidence type="ECO:0000259" key="2">
    <source>
        <dbReference type="SMART" id="SM00245"/>
    </source>
</evidence>
<dbReference type="OrthoDB" id="5480566at2"/>